<accession>A0ABP8HID5</accession>
<gene>
    <name evidence="1" type="ORF">GCM10023184_37110</name>
</gene>
<dbReference type="EMBL" id="BAABGY010000011">
    <property type="protein sequence ID" value="GAA4339770.1"/>
    <property type="molecule type" value="Genomic_DNA"/>
</dbReference>
<dbReference type="Proteomes" id="UP001501725">
    <property type="component" value="Unassembled WGS sequence"/>
</dbReference>
<sequence>MGIYSTKSGLILGFHGCEREVRDKIVFGHEPMRHKDNAYDWLGFGDYFWEGNLARAWDFAQNPPGGKKYKEPAVLGAVIDLGLCLDLLETEHILLVRHSYNAAKAALENIEESKLPVNKNVAGSSDRLLRYLDCLVIETLHKLRSRAGNPQFDSVRGMFDEGKELYPGAGFKDKNHIQICIRNPNCIKGFFIPRNEVEWPSPTS</sequence>
<comment type="caution">
    <text evidence="1">The sequence shown here is derived from an EMBL/GenBank/DDBJ whole genome shotgun (WGS) entry which is preliminary data.</text>
</comment>
<proteinExistence type="predicted"/>
<dbReference type="SUPFAM" id="SSF56399">
    <property type="entry name" value="ADP-ribosylation"/>
    <property type="match status" value="1"/>
</dbReference>
<evidence type="ECO:0000313" key="2">
    <source>
        <dbReference type="Proteomes" id="UP001501725"/>
    </source>
</evidence>
<evidence type="ECO:0000313" key="1">
    <source>
        <dbReference type="EMBL" id="GAA4339770.1"/>
    </source>
</evidence>
<keyword evidence="2" id="KW-1185">Reference proteome</keyword>
<name>A0ABP8HID5_9BACT</name>
<dbReference type="RefSeq" id="WP_345257336.1">
    <property type="nucleotide sequence ID" value="NZ_BAABGY010000011.1"/>
</dbReference>
<reference evidence="2" key="1">
    <citation type="journal article" date="2019" name="Int. J. Syst. Evol. Microbiol.">
        <title>The Global Catalogue of Microorganisms (GCM) 10K type strain sequencing project: providing services to taxonomists for standard genome sequencing and annotation.</title>
        <authorList>
            <consortium name="The Broad Institute Genomics Platform"/>
            <consortium name="The Broad Institute Genome Sequencing Center for Infectious Disease"/>
            <person name="Wu L."/>
            <person name="Ma J."/>
        </authorList>
    </citation>
    <scope>NUCLEOTIDE SEQUENCE [LARGE SCALE GENOMIC DNA]</scope>
    <source>
        <strain evidence="2">JCM 17919</strain>
    </source>
</reference>
<protein>
    <submittedName>
        <fullName evidence="1">Uncharacterized protein</fullName>
    </submittedName>
</protein>
<organism evidence="1 2">
    <name type="scientific">Flaviaesturariibacter amylovorans</name>
    <dbReference type="NCBI Taxonomy" id="1084520"/>
    <lineage>
        <taxon>Bacteria</taxon>
        <taxon>Pseudomonadati</taxon>
        <taxon>Bacteroidota</taxon>
        <taxon>Chitinophagia</taxon>
        <taxon>Chitinophagales</taxon>
        <taxon>Chitinophagaceae</taxon>
        <taxon>Flaviaestuariibacter</taxon>
    </lineage>
</organism>